<dbReference type="Proteomes" id="UP000290289">
    <property type="component" value="Chromosome 2"/>
</dbReference>
<name>A0A498KKL0_MALDO</name>
<evidence type="ECO:0000256" key="1">
    <source>
        <dbReference type="SAM" id="MobiDB-lite"/>
    </source>
</evidence>
<keyword evidence="3" id="KW-1185">Reference proteome</keyword>
<feature type="region of interest" description="Disordered" evidence="1">
    <location>
        <begin position="1"/>
        <end position="26"/>
    </location>
</feature>
<proteinExistence type="predicted"/>
<feature type="region of interest" description="Disordered" evidence="1">
    <location>
        <begin position="67"/>
        <end position="95"/>
    </location>
</feature>
<evidence type="ECO:0000313" key="2">
    <source>
        <dbReference type="EMBL" id="RXI06162.1"/>
    </source>
</evidence>
<sequence>MSLPTSKGGRGKPKLSKSEKKATKSWSSEILVLRIRGSLILPALLTRLWFPQTAWIPASGFQQQQLMPGLGARHMAPPAGGRPPKTVVSSHAEEK</sequence>
<dbReference type="AlphaFoldDB" id="A0A498KKL0"/>
<protein>
    <submittedName>
        <fullName evidence="2">Uncharacterized protein</fullName>
    </submittedName>
</protein>
<gene>
    <name evidence="2" type="ORF">DVH24_018204</name>
</gene>
<accession>A0A498KKL0</accession>
<evidence type="ECO:0000313" key="3">
    <source>
        <dbReference type="Proteomes" id="UP000290289"/>
    </source>
</evidence>
<reference evidence="2 3" key="1">
    <citation type="submission" date="2018-10" db="EMBL/GenBank/DDBJ databases">
        <title>A high-quality apple genome assembly.</title>
        <authorList>
            <person name="Hu J."/>
        </authorList>
    </citation>
    <scope>NUCLEOTIDE SEQUENCE [LARGE SCALE GENOMIC DNA]</scope>
    <source>
        <strain evidence="3">cv. HFTH1</strain>
        <tissue evidence="2">Young leaf</tissue>
    </source>
</reference>
<dbReference type="EMBL" id="RDQH01000328">
    <property type="protein sequence ID" value="RXI06162.1"/>
    <property type="molecule type" value="Genomic_DNA"/>
</dbReference>
<organism evidence="2 3">
    <name type="scientific">Malus domestica</name>
    <name type="common">Apple</name>
    <name type="synonym">Pyrus malus</name>
    <dbReference type="NCBI Taxonomy" id="3750"/>
    <lineage>
        <taxon>Eukaryota</taxon>
        <taxon>Viridiplantae</taxon>
        <taxon>Streptophyta</taxon>
        <taxon>Embryophyta</taxon>
        <taxon>Tracheophyta</taxon>
        <taxon>Spermatophyta</taxon>
        <taxon>Magnoliopsida</taxon>
        <taxon>eudicotyledons</taxon>
        <taxon>Gunneridae</taxon>
        <taxon>Pentapetalae</taxon>
        <taxon>rosids</taxon>
        <taxon>fabids</taxon>
        <taxon>Rosales</taxon>
        <taxon>Rosaceae</taxon>
        <taxon>Amygdaloideae</taxon>
        <taxon>Maleae</taxon>
        <taxon>Malus</taxon>
    </lineage>
</organism>
<dbReference type="STRING" id="3750.A0A498KKL0"/>
<comment type="caution">
    <text evidence="2">The sequence shown here is derived from an EMBL/GenBank/DDBJ whole genome shotgun (WGS) entry which is preliminary data.</text>
</comment>